<comment type="caution">
    <text evidence="2">The sequence shown here is derived from an EMBL/GenBank/DDBJ whole genome shotgun (WGS) entry which is preliminary data.</text>
</comment>
<feature type="signal peptide" evidence="1">
    <location>
        <begin position="1"/>
        <end position="18"/>
    </location>
</feature>
<evidence type="ECO:0000313" key="2">
    <source>
        <dbReference type="EMBL" id="KTD26992.1"/>
    </source>
</evidence>
<gene>
    <name evidence="2" type="ORF">Lmac_1240</name>
</gene>
<dbReference type="OrthoDB" id="5646284at2"/>
<keyword evidence="1" id="KW-0732">Signal</keyword>
<dbReference type="EMBL" id="LNYL01000033">
    <property type="protein sequence ID" value="KTD26992.1"/>
    <property type="molecule type" value="Genomic_DNA"/>
</dbReference>
<organism evidence="2 3">
    <name type="scientific">Legionella maceachernii</name>
    <dbReference type="NCBI Taxonomy" id="466"/>
    <lineage>
        <taxon>Bacteria</taxon>
        <taxon>Pseudomonadati</taxon>
        <taxon>Pseudomonadota</taxon>
        <taxon>Gammaproteobacteria</taxon>
        <taxon>Legionellales</taxon>
        <taxon>Legionellaceae</taxon>
        <taxon>Legionella</taxon>
    </lineage>
</organism>
<dbReference type="PATRIC" id="fig|466.6.peg.1315"/>
<accession>A0A0W0W3H0</accession>
<feature type="chain" id="PRO_5006915262" evidence="1">
    <location>
        <begin position="19"/>
        <end position="221"/>
    </location>
</feature>
<evidence type="ECO:0000256" key="1">
    <source>
        <dbReference type="SAM" id="SignalP"/>
    </source>
</evidence>
<dbReference type="Proteomes" id="UP000054908">
    <property type="component" value="Unassembled WGS sequence"/>
</dbReference>
<reference evidence="2 3" key="1">
    <citation type="submission" date="2015-11" db="EMBL/GenBank/DDBJ databases">
        <title>Genomic analysis of 38 Legionella species identifies large and diverse effector repertoires.</title>
        <authorList>
            <person name="Burstein D."/>
            <person name="Amaro F."/>
            <person name="Zusman T."/>
            <person name="Lifshitz Z."/>
            <person name="Cohen O."/>
            <person name="Gilbert J.A."/>
            <person name="Pupko T."/>
            <person name="Shuman H.A."/>
            <person name="Segal G."/>
        </authorList>
    </citation>
    <scope>NUCLEOTIDE SEQUENCE [LARGE SCALE GENOMIC DNA]</scope>
    <source>
        <strain evidence="2 3">PX-1-G2-E2</strain>
    </source>
</reference>
<dbReference type="STRING" id="466.Lmac_1240"/>
<proteinExistence type="predicted"/>
<protein>
    <submittedName>
        <fullName evidence="2">Uncharacterized protein</fullName>
    </submittedName>
</protein>
<evidence type="ECO:0000313" key="3">
    <source>
        <dbReference type="Proteomes" id="UP000054908"/>
    </source>
</evidence>
<keyword evidence="3" id="KW-1185">Reference proteome</keyword>
<sequence>MPALFSLFLLLLSTISYAQENLSFKLFISNNTDTIETREAYSRLTSSLQEELKSNIIDLLQKNQVKQGKFETILGVYQMRGTQTVTVDNSELISGHTLDENLIFPLAQHLAKKFNQESIAIFIQADEAPVGEAILLFALPRTITETVGLIQKKLPFTYAKAFSIHLSNTHADFASTRVTAVEWLGQQTDAELIRKAFPKDTVILAHGKAYLAYQDGSKRRL</sequence>
<dbReference type="RefSeq" id="WP_058452027.1">
    <property type="nucleotide sequence ID" value="NZ_CAAAIB010000009.1"/>
</dbReference>
<dbReference type="AlphaFoldDB" id="A0A0W0W3H0"/>
<name>A0A0W0W3H0_9GAMM</name>